<evidence type="ECO:0000259" key="1">
    <source>
        <dbReference type="SMART" id="SM01126"/>
    </source>
</evidence>
<dbReference type="SMART" id="SM01126">
    <property type="entry name" value="DDE_Tnp_IS1595"/>
    <property type="match status" value="1"/>
</dbReference>
<gene>
    <name evidence="2" type="ORF">SMD27_21350</name>
</gene>
<protein>
    <submittedName>
        <fullName evidence="2">Transposase</fullName>
    </submittedName>
</protein>
<reference evidence="2 3" key="1">
    <citation type="journal article" date="2016" name="Antonie Van Leeuwenhoek">
        <title>Dongia soli sp. nov., isolated from soil from Dokdo, Korea.</title>
        <authorList>
            <person name="Kim D.U."/>
            <person name="Lee H."/>
            <person name="Kim H."/>
            <person name="Kim S.G."/>
            <person name="Ka J.O."/>
        </authorList>
    </citation>
    <scope>NUCLEOTIDE SEQUENCE [LARGE SCALE GENOMIC DNA]</scope>
    <source>
        <strain evidence="2 3">D78</strain>
    </source>
</reference>
<comment type="caution">
    <text evidence="2">The sequence shown here is derived from an EMBL/GenBank/DDBJ whole genome shotgun (WGS) entry which is preliminary data.</text>
</comment>
<sequence>MDRRLPENQNGKRQCIIAMRERQGRTIATVVPGELSDVAWDLVEKYVQKPASLRADEHPAYNDLLGLFSVARNNHSVAYVSAPGASTNQAESFFSRVRKAAKGFHHRMSGKYLNWYVADLAWREDMRRHPLD</sequence>
<dbReference type="EMBL" id="JAXCLW010000009">
    <property type="protein sequence ID" value="MDY0885403.1"/>
    <property type="molecule type" value="Genomic_DNA"/>
</dbReference>
<accession>A0ABU5EG70</accession>
<dbReference type="RefSeq" id="WP_320510486.1">
    <property type="nucleotide sequence ID" value="NZ_JAXCLW010000009.1"/>
</dbReference>
<keyword evidence="3" id="KW-1185">Reference proteome</keyword>
<dbReference type="Pfam" id="PF12762">
    <property type="entry name" value="DDE_Tnp_IS1595"/>
    <property type="match status" value="1"/>
</dbReference>
<dbReference type="InterPro" id="IPR024445">
    <property type="entry name" value="Tnp_ISXO2-like"/>
</dbReference>
<name>A0ABU5EG70_9PROT</name>
<feature type="domain" description="ISXO2-like transposase" evidence="1">
    <location>
        <begin position="4"/>
        <end position="125"/>
    </location>
</feature>
<evidence type="ECO:0000313" key="2">
    <source>
        <dbReference type="EMBL" id="MDY0885403.1"/>
    </source>
</evidence>
<proteinExistence type="predicted"/>
<organism evidence="2 3">
    <name type="scientific">Dongia soli</name>
    <dbReference type="NCBI Taxonomy" id="600628"/>
    <lineage>
        <taxon>Bacteria</taxon>
        <taxon>Pseudomonadati</taxon>
        <taxon>Pseudomonadota</taxon>
        <taxon>Alphaproteobacteria</taxon>
        <taxon>Rhodospirillales</taxon>
        <taxon>Dongiaceae</taxon>
        <taxon>Dongia</taxon>
    </lineage>
</organism>
<dbReference type="Proteomes" id="UP001279642">
    <property type="component" value="Unassembled WGS sequence"/>
</dbReference>
<evidence type="ECO:0000313" key="3">
    <source>
        <dbReference type="Proteomes" id="UP001279642"/>
    </source>
</evidence>